<organism evidence="8 9">
    <name type="scientific">Pseudomonas nitroreducens</name>
    <dbReference type="NCBI Taxonomy" id="46680"/>
    <lineage>
        <taxon>Bacteria</taxon>
        <taxon>Pseudomonadati</taxon>
        <taxon>Pseudomonadota</taxon>
        <taxon>Gammaproteobacteria</taxon>
        <taxon>Pseudomonadales</taxon>
        <taxon>Pseudomonadaceae</taxon>
        <taxon>Pseudomonas</taxon>
    </lineage>
</organism>
<dbReference type="InterPro" id="IPR001902">
    <property type="entry name" value="SLC26A/SulP_fam"/>
</dbReference>
<dbReference type="Gene3D" id="3.30.750.24">
    <property type="entry name" value="STAS domain"/>
    <property type="match status" value="1"/>
</dbReference>
<dbReference type="RefSeq" id="WP_024765407.1">
    <property type="nucleotide sequence ID" value="NZ_CP049140.1"/>
</dbReference>
<evidence type="ECO:0000256" key="2">
    <source>
        <dbReference type="ARBA" id="ARBA00022692"/>
    </source>
</evidence>
<accession>A0A6G6IUM9</accession>
<dbReference type="InterPro" id="IPR011547">
    <property type="entry name" value="SLC26A/SulP_dom"/>
</dbReference>
<feature type="transmembrane region" description="Helical" evidence="6">
    <location>
        <begin position="349"/>
        <end position="366"/>
    </location>
</feature>
<evidence type="ECO:0000256" key="1">
    <source>
        <dbReference type="ARBA" id="ARBA00004141"/>
    </source>
</evidence>
<reference evidence="8 9" key="1">
    <citation type="submission" date="2020-02" db="EMBL/GenBank/DDBJ databases">
        <title>Integrative conjugative elements (ICEs) and plasmids drive adaptation of Pseudomonas nitroreducens strain HBP1 to wastewater environment.</title>
        <authorList>
            <person name="Sentchilo V."/>
            <person name="Carraro N."/>
            <person name="Bertelli C."/>
            <person name="van der Meer J.R."/>
        </authorList>
    </citation>
    <scope>NUCLEOTIDE SEQUENCE [LARGE SCALE GENOMIC DNA]</scope>
    <source>
        <strain evidence="8 9">HBP1</strain>
    </source>
</reference>
<feature type="transmembrane region" description="Helical" evidence="6">
    <location>
        <begin position="100"/>
        <end position="123"/>
    </location>
</feature>
<evidence type="ECO:0000256" key="6">
    <source>
        <dbReference type="SAM" id="Phobius"/>
    </source>
</evidence>
<feature type="transmembrane region" description="Helical" evidence="6">
    <location>
        <begin position="178"/>
        <end position="196"/>
    </location>
</feature>
<feature type="transmembrane region" description="Helical" evidence="6">
    <location>
        <begin position="135"/>
        <end position="158"/>
    </location>
</feature>
<feature type="transmembrane region" description="Helical" evidence="6">
    <location>
        <begin position="203"/>
        <end position="222"/>
    </location>
</feature>
<keyword evidence="2 6" id="KW-0812">Transmembrane</keyword>
<feature type="transmembrane region" description="Helical" evidence="6">
    <location>
        <begin position="75"/>
        <end position="94"/>
    </location>
</feature>
<dbReference type="PANTHER" id="PTHR11814">
    <property type="entry name" value="SULFATE TRANSPORTER"/>
    <property type="match status" value="1"/>
</dbReference>
<dbReference type="Proteomes" id="UP000501063">
    <property type="component" value="Chromosome"/>
</dbReference>
<evidence type="ECO:0000313" key="9">
    <source>
        <dbReference type="Proteomes" id="UP000501063"/>
    </source>
</evidence>
<dbReference type="PROSITE" id="PS50801">
    <property type="entry name" value="STAS"/>
    <property type="match status" value="1"/>
</dbReference>
<feature type="transmembrane region" description="Helical" evidence="6">
    <location>
        <begin position="322"/>
        <end position="342"/>
    </location>
</feature>
<dbReference type="AlphaFoldDB" id="A0A6G6IUM9"/>
<proteinExistence type="predicted"/>
<evidence type="ECO:0000259" key="7">
    <source>
        <dbReference type="PROSITE" id="PS50801"/>
    </source>
</evidence>
<dbReference type="InterPro" id="IPR036513">
    <property type="entry name" value="STAS_dom_sf"/>
</dbReference>
<comment type="subcellular location">
    <subcellularLocation>
        <location evidence="1">Membrane</location>
        <topology evidence="1">Multi-pass membrane protein</topology>
    </subcellularLocation>
</comment>
<feature type="transmembrane region" description="Helical" evidence="6">
    <location>
        <begin position="257"/>
        <end position="277"/>
    </location>
</feature>
<gene>
    <name evidence="8" type="ORF">G5B91_11445</name>
</gene>
<dbReference type="InterPro" id="IPR002645">
    <property type="entry name" value="STAS_dom"/>
</dbReference>
<dbReference type="NCBIfam" id="TIGR00815">
    <property type="entry name" value="sulP"/>
    <property type="match status" value="1"/>
</dbReference>
<name>A0A6G6IUM9_PSENT</name>
<feature type="region of interest" description="Disordered" evidence="5">
    <location>
        <begin position="560"/>
        <end position="582"/>
    </location>
</feature>
<evidence type="ECO:0000313" key="8">
    <source>
        <dbReference type="EMBL" id="QIE86845.1"/>
    </source>
</evidence>
<dbReference type="Pfam" id="PF00916">
    <property type="entry name" value="Sulfate_transp"/>
    <property type="match status" value="1"/>
</dbReference>
<dbReference type="CDD" id="cd07042">
    <property type="entry name" value="STAS_SulP_like_sulfate_transporter"/>
    <property type="match status" value="1"/>
</dbReference>
<evidence type="ECO:0000256" key="4">
    <source>
        <dbReference type="ARBA" id="ARBA00023136"/>
    </source>
</evidence>
<keyword evidence="3 6" id="KW-1133">Transmembrane helix</keyword>
<evidence type="ECO:0000256" key="5">
    <source>
        <dbReference type="SAM" id="MobiDB-lite"/>
    </source>
</evidence>
<dbReference type="Pfam" id="PF01740">
    <property type="entry name" value="STAS"/>
    <property type="match status" value="1"/>
</dbReference>
<dbReference type="GO" id="GO:0055085">
    <property type="term" value="P:transmembrane transport"/>
    <property type="evidence" value="ECO:0007669"/>
    <property type="project" value="InterPro"/>
</dbReference>
<dbReference type="KEGG" id="pnt:G5B91_11445"/>
<dbReference type="SUPFAM" id="SSF52091">
    <property type="entry name" value="SpoIIaa-like"/>
    <property type="match status" value="1"/>
</dbReference>
<feature type="transmembrane region" description="Helical" evidence="6">
    <location>
        <begin position="52"/>
        <end position="68"/>
    </location>
</feature>
<protein>
    <submittedName>
        <fullName evidence="8">SulP family inorganic anion transporter</fullName>
    </submittedName>
</protein>
<feature type="transmembrane region" description="Helical" evidence="6">
    <location>
        <begin position="386"/>
        <end position="410"/>
    </location>
</feature>
<sequence length="582" mass="62168">MSLARWLPGLDSLLHYRSDWLPRDIQAGLSVAAVQIPTAIAYSQIIGFPPQVGLYACILPMLIYAIVGSSRQLMVGPDAATAAMVAAAITPLAAGNPERLLQLSMIVAVLVGALSIAAGFARAGFVASFLSRPTLVGYLNGIGLSLIAGQLGKILGYHSETSGFVRGLIALVRNLADTHLPTLALGVGTLALMILLPRRYPKIPGALVGVLFASVIAALFGLDQYGIKLLGEVPQGLPHLTWPKTSVEEAGSLFRDAMGITIVSFCSAMLTARSFAARHGYAIDANHEFMALGMANIGAGISQGFVISGADSRTAVNDMVGGKSQMVGVVAALVIGLVLLLFSKPLGWVPMPALGAVLLMAGWGLIDFRALRGFWALSRFEFGLCVLTTVGVLSVGVLPGIFVAIMLALLRLLYLTYRPHDAVMGWVHGIDGQVEIEQYPNARTLPGLVIYRFDAPILFFNADYFKQRILEVVAQTPNARAVLLNAEGILNLDISGLTTLREVQQTLEAQGVYLSLARVTGETLALLKRSQLLGEVKPPLVFSSVRAGVNAYRRWHQQRKREQEAAERAAAASQPELPHQPL</sequence>
<feature type="domain" description="STAS" evidence="7">
    <location>
        <begin position="438"/>
        <end position="552"/>
    </location>
</feature>
<evidence type="ECO:0000256" key="3">
    <source>
        <dbReference type="ARBA" id="ARBA00022989"/>
    </source>
</evidence>
<dbReference type="EMBL" id="CP049140">
    <property type="protein sequence ID" value="QIE86845.1"/>
    <property type="molecule type" value="Genomic_DNA"/>
</dbReference>
<keyword evidence="4 6" id="KW-0472">Membrane</keyword>
<dbReference type="GO" id="GO:0016020">
    <property type="term" value="C:membrane"/>
    <property type="evidence" value="ECO:0007669"/>
    <property type="project" value="UniProtKB-SubCell"/>
</dbReference>
<feature type="transmembrane region" description="Helical" evidence="6">
    <location>
        <begin position="289"/>
        <end position="310"/>
    </location>
</feature>